<evidence type="ECO:0000256" key="2">
    <source>
        <dbReference type="SAM" id="Coils"/>
    </source>
</evidence>
<organism evidence="5 6">
    <name type="scientific">Pleodorina starrii</name>
    <dbReference type="NCBI Taxonomy" id="330485"/>
    <lineage>
        <taxon>Eukaryota</taxon>
        <taxon>Viridiplantae</taxon>
        <taxon>Chlorophyta</taxon>
        <taxon>core chlorophytes</taxon>
        <taxon>Chlorophyceae</taxon>
        <taxon>CS clade</taxon>
        <taxon>Chlamydomonadales</taxon>
        <taxon>Volvocaceae</taxon>
        <taxon>Pleodorina</taxon>
    </lineage>
</organism>
<evidence type="ECO:0000256" key="3">
    <source>
        <dbReference type="SAM" id="MobiDB-lite"/>
    </source>
</evidence>
<sequence>MCTTTSGTIASTNVSHPGAMTSQRGSVVELRQELRDLDAQRRAIEEEVSLLLERLNAPGQPGIKGSLLDKQGFPRADIDVVQVRRDRHRLICLTNDQKALTDKLAKLLAELHEAVRSSQRNGAAGTSASDVAPAPEAPAAPAAAAAGSGGANATSGEPVGNGAAAMDVDGDADASRGAAAGNGTAAGTALVPFALIDEVSGGSPAEAAGLQVGDLLCAFGDVSAAVAGQGGGLLQRVASVLSASEGRPVAARVLRQGTPLELSLTPARWPGRGLLGCHLRPL</sequence>
<dbReference type="GO" id="GO:0005634">
    <property type="term" value="C:nucleus"/>
    <property type="evidence" value="ECO:0007669"/>
    <property type="project" value="TreeGrafter"/>
</dbReference>
<keyword evidence="2" id="KW-0175">Coiled coil</keyword>
<feature type="coiled-coil region" evidence="2">
    <location>
        <begin position="27"/>
        <end position="54"/>
    </location>
</feature>
<dbReference type="Gene3D" id="2.30.42.10">
    <property type="match status" value="1"/>
</dbReference>
<gene>
    <name evidence="5" type="primary">PLEST008265</name>
    <name evidence="5" type="ORF">PLESTB_000668300</name>
</gene>
<evidence type="ECO:0000256" key="1">
    <source>
        <dbReference type="ARBA" id="ARBA00023186"/>
    </source>
</evidence>
<dbReference type="InterPro" id="IPR036034">
    <property type="entry name" value="PDZ_sf"/>
</dbReference>
<dbReference type="PANTHER" id="PTHR12651:SF1">
    <property type="entry name" value="26S PROTEASOME NON-ATPASE REGULATORY SUBUNIT 9"/>
    <property type="match status" value="1"/>
</dbReference>
<dbReference type="GO" id="GO:0070682">
    <property type="term" value="P:proteasome regulatory particle assembly"/>
    <property type="evidence" value="ECO:0007669"/>
    <property type="project" value="InterPro"/>
</dbReference>
<feature type="compositionally biased region" description="Low complexity" evidence="3">
    <location>
        <begin position="127"/>
        <end position="167"/>
    </location>
</feature>
<dbReference type="Pfam" id="PF18265">
    <property type="entry name" value="Nas2_N"/>
    <property type="match status" value="1"/>
</dbReference>
<dbReference type="EMBL" id="BRXU01000006">
    <property type="protein sequence ID" value="GLC52787.1"/>
    <property type="molecule type" value="Genomic_DNA"/>
</dbReference>
<evidence type="ECO:0000313" key="6">
    <source>
        <dbReference type="Proteomes" id="UP001165080"/>
    </source>
</evidence>
<feature type="region of interest" description="Disordered" evidence="3">
    <location>
        <begin position="1"/>
        <end position="25"/>
    </location>
</feature>
<evidence type="ECO:0000259" key="4">
    <source>
        <dbReference type="Pfam" id="PF18265"/>
    </source>
</evidence>
<dbReference type="Proteomes" id="UP001165080">
    <property type="component" value="Unassembled WGS sequence"/>
</dbReference>
<comment type="caution">
    <text evidence="5">The sequence shown here is derived from an EMBL/GenBank/DDBJ whole genome shotgun (WGS) entry which is preliminary data.</text>
</comment>
<dbReference type="GO" id="GO:0005737">
    <property type="term" value="C:cytoplasm"/>
    <property type="evidence" value="ECO:0007669"/>
    <property type="project" value="TreeGrafter"/>
</dbReference>
<feature type="domain" description="Nas2 N-terminal" evidence="4">
    <location>
        <begin position="34"/>
        <end position="113"/>
    </location>
</feature>
<keyword evidence="1" id="KW-0143">Chaperone</keyword>
<dbReference type="Gene3D" id="6.10.140.1710">
    <property type="match status" value="1"/>
</dbReference>
<name>A0A9W6BII3_9CHLO</name>
<protein>
    <recommendedName>
        <fullName evidence="4">Nas2 N-terminal domain-containing protein</fullName>
    </recommendedName>
</protein>
<dbReference type="InterPro" id="IPR035269">
    <property type="entry name" value="PSMD9"/>
</dbReference>
<dbReference type="InterPro" id="IPR040815">
    <property type="entry name" value="Nas2_N"/>
</dbReference>
<reference evidence="5 6" key="1">
    <citation type="journal article" date="2023" name="Commun. Biol.">
        <title>Reorganization of the ancestral sex-determining regions during the evolution of trioecy in Pleodorina starrii.</title>
        <authorList>
            <person name="Takahashi K."/>
            <person name="Suzuki S."/>
            <person name="Kawai-Toyooka H."/>
            <person name="Yamamoto K."/>
            <person name="Hamaji T."/>
            <person name="Ootsuki R."/>
            <person name="Yamaguchi H."/>
            <person name="Kawachi M."/>
            <person name="Higashiyama T."/>
            <person name="Nozaki H."/>
        </authorList>
    </citation>
    <scope>NUCLEOTIDE SEQUENCE [LARGE SCALE GENOMIC DNA]</scope>
    <source>
        <strain evidence="5 6">NIES-4479</strain>
    </source>
</reference>
<proteinExistence type="predicted"/>
<evidence type="ECO:0000313" key="5">
    <source>
        <dbReference type="EMBL" id="GLC52787.1"/>
    </source>
</evidence>
<feature type="region of interest" description="Disordered" evidence="3">
    <location>
        <begin position="116"/>
        <end position="167"/>
    </location>
</feature>
<feature type="compositionally biased region" description="Polar residues" evidence="3">
    <location>
        <begin position="116"/>
        <end position="126"/>
    </location>
</feature>
<keyword evidence="6" id="KW-1185">Reference proteome</keyword>
<dbReference type="AlphaFoldDB" id="A0A9W6BII3"/>
<dbReference type="SUPFAM" id="SSF50156">
    <property type="entry name" value="PDZ domain-like"/>
    <property type="match status" value="1"/>
</dbReference>
<accession>A0A9W6BII3</accession>
<dbReference type="PANTHER" id="PTHR12651">
    <property type="entry name" value="26S PROTEASOME NON-ATPASE REGULATORY SUBUNIT 9"/>
    <property type="match status" value="1"/>
</dbReference>
<dbReference type="FunFam" id="2.30.42.10:FF:000107">
    <property type="entry name" value="26S proteasome non-ATPase regulatory subunit 9"/>
    <property type="match status" value="1"/>
</dbReference>